<evidence type="ECO:0000256" key="1">
    <source>
        <dbReference type="ARBA" id="ARBA00010148"/>
    </source>
</evidence>
<dbReference type="Proteomes" id="UP000093044">
    <property type="component" value="Chromosome"/>
</dbReference>
<protein>
    <submittedName>
        <fullName evidence="4">V-type ATP synthase subunit F</fullName>
    </submittedName>
</protein>
<dbReference type="KEGG" id="cpor:BED41_07460"/>
<dbReference type="OrthoDB" id="5311at2"/>
<dbReference type="GeneID" id="83057687"/>
<dbReference type="SUPFAM" id="SSF159468">
    <property type="entry name" value="AtpF-like"/>
    <property type="match status" value="1"/>
</dbReference>
<dbReference type="STRING" id="1197717.BED41_07460"/>
<evidence type="ECO:0000313" key="5">
    <source>
        <dbReference type="Proteomes" id="UP000093044"/>
    </source>
</evidence>
<evidence type="ECO:0000313" key="4">
    <source>
        <dbReference type="EMBL" id="ANZ44924.1"/>
    </source>
</evidence>
<dbReference type="Gene3D" id="3.40.50.10580">
    <property type="entry name" value="ATPase, V1 complex, subunit F"/>
    <property type="match status" value="1"/>
</dbReference>
<evidence type="ECO:0000256" key="3">
    <source>
        <dbReference type="ARBA" id="ARBA00023065"/>
    </source>
</evidence>
<gene>
    <name evidence="4" type="ORF">BED41_07460</name>
</gene>
<reference evidence="4" key="1">
    <citation type="submission" date="2016-08" db="EMBL/GenBank/DDBJ databases">
        <title>Complete genome of Cloacibacillus porcorum.</title>
        <authorList>
            <person name="Looft T."/>
            <person name="Bayles D.O."/>
            <person name="Alt D.P."/>
        </authorList>
    </citation>
    <scope>NUCLEOTIDE SEQUENCE [LARGE SCALE GENOMIC DNA]</scope>
    <source>
        <strain evidence="4">CL-84</strain>
    </source>
</reference>
<name>A0A1B2I4L8_9BACT</name>
<accession>A0A1B2I4L8</accession>
<proteinExistence type="inferred from homology"/>
<keyword evidence="3" id="KW-0406">Ion transport</keyword>
<dbReference type="InterPro" id="IPR008218">
    <property type="entry name" value="ATPase_V1-cplx_f_g_su"/>
</dbReference>
<dbReference type="RefSeq" id="WP_066744507.1">
    <property type="nucleotide sequence ID" value="NZ_CALCLR010000058.1"/>
</dbReference>
<keyword evidence="2" id="KW-0813">Transport</keyword>
<sequence length="113" mass="12529">MSTSNQRAPMAAVGSYESILPFKAIGLDVVVLTEENSESIAPVLHKYSRSGYAVLFLEEELFVKYRDTVDEINEYTDLSIIPVPNQKGSMGIGLDSIRRNVERAVGMDIFGEK</sequence>
<evidence type="ECO:0000256" key="2">
    <source>
        <dbReference type="ARBA" id="ARBA00022448"/>
    </source>
</evidence>
<dbReference type="Pfam" id="PF01990">
    <property type="entry name" value="ATP-synt_F"/>
    <property type="match status" value="1"/>
</dbReference>
<dbReference type="EMBL" id="CP016757">
    <property type="protein sequence ID" value="ANZ44924.1"/>
    <property type="molecule type" value="Genomic_DNA"/>
</dbReference>
<dbReference type="GO" id="GO:0046961">
    <property type="term" value="F:proton-transporting ATPase activity, rotational mechanism"/>
    <property type="evidence" value="ECO:0007669"/>
    <property type="project" value="InterPro"/>
</dbReference>
<comment type="similarity">
    <text evidence="1">Belongs to the V-ATPase F subunit family.</text>
</comment>
<dbReference type="InterPro" id="IPR036906">
    <property type="entry name" value="ATPase_V1_fsu_sf"/>
</dbReference>
<keyword evidence="5" id="KW-1185">Reference proteome</keyword>
<organism evidence="4 5">
    <name type="scientific">Cloacibacillus porcorum</name>
    <dbReference type="NCBI Taxonomy" id="1197717"/>
    <lineage>
        <taxon>Bacteria</taxon>
        <taxon>Thermotogati</taxon>
        <taxon>Synergistota</taxon>
        <taxon>Synergistia</taxon>
        <taxon>Synergistales</taxon>
        <taxon>Synergistaceae</taxon>
        <taxon>Cloacibacillus</taxon>
    </lineage>
</organism>
<dbReference type="AlphaFoldDB" id="A0A1B2I4L8"/>